<gene>
    <name evidence="2" type="ORF">PLEPLA_LOCUS20330</name>
</gene>
<feature type="domain" description="UFSP2 second" evidence="1">
    <location>
        <begin position="36"/>
        <end position="70"/>
    </location>
</feature>
<evidence type="ECO:0000313" key="3">
    <source>
        <dbReference type="Proteomes" id="UP001153269"/>
    </source>
</evidence>
<sequence>MLVPSLTGTILRLRGQLELRCHLDTTDVSRMHKAVSETFETLRSQVQSESCALAVCDSPVVIWPTKTYMSHLRT</sequence>
<evidence type="ECO:0000313" key="2">
    <source>
        <dbReference type="EMBL" id="CAB1432273.1"/>
    </source>
</evidence>
<organism evidence="2 3">
    <name type="scientific">Pleuronectes platessa</name>
    <name type="common">European plaice</name>
    <dbReference type="NCBI Taxonomy" id="8262"/>
    <lineage>
        <taxon>Eukaryota</taxon>
        <taxon>Metazoa</taxon>
        <taxon>Chordata</taxon>
        <taxon>Craniata</taxon>
        <taxon>Vertebrata</taxon>
        <taxon>Euteleostomi</taxon>
        <taxon>Actinopterygii</taxon>
        <taxon>Neopterygii</taxon>
        <taxon>Teleostei</taxon>
        <taxon>Neoteleostei</taxon>
        <taxon>Acanthomorphata</taxon>
        <taxon>Carangaria</taxon>
        <taxon>Pleuronectiformes</taxon>
        <taxon>Pleuronectoidei</taxon>
        <taxon>Pleuronectidae</taxon>
        <taxon>Pleuronectes</taxon>
    </lineage>
</organism>
<keyword evidence="3" id="KW-1185">Reference proteome</keyword>
<reference evidence="2" key="1">
    <citation type="submission" date="2020-03" db="EMBL/GenBank/DDBJ databases">
        <authorList>
            <person name="Weist P."/>
        </authorList>
    </citation>
    <scope>NUCLEOTIDE SEQUENCE</scope>
</reference>
<dbReference type="Pfam" id="PF20908">
    <property type="entry name" value="UfSP2_N"/>
    <property type="match status" value="1"/>
</dbReference>
<protein>
    <recommendedName>
        <fullName evidence="1">UFSP2 second domain-containing protein</fullName>
    </recommendedName>
</protein>
<dbReference type="InterPro" id="IPR049387">
    <property type="entry name" value="UFSP2-like_2nd"/>
</dbReference>
<accession>A0A9N7YNQ2</accession>
<proteinExistence type="predicted"/>
<dbReference type="AlphaFoldDB" id="A0A9N7YNQ2"/>
<evidence type="ECO:0000259" key="1">
    <source>
        <dbReference type="Pfam" id="PF20908"/>
    </source>
</evidence>
<dbReference type="EMBL" id="CADEAL010001424">
    <property type="protein sequence ID" value="CAB1432273.1"/>
    <property type="molecule type" value="Genomic_DNA"/>
</dbReference>
<dbReference type="Proteomes" id="UP001153269">
    <property type="component" value="Unassembled WGS sequence"/>
</dbReference>
<comment type="caution">
    <text evidence="2">The sequence shown here is derived from an EMBL/GenBank/DDBJ whole genome shotgun (WGS) entry which is preliminary data.</text>
</comment>
<name>A0A9N7YNQ2_PLEPL</name>